<dbReference type="RefSeq" id="XP_001797646.1">
    <property type="nucleotide sequence ID" value="XM_001797594.1"/>
</dbReference>
<dbReference type="InParanoid" id="Q0ULQ9"/>
<dbReference type="InterPro" id="IPR052158">
    <property type="entry name" value="INH-QAR"/>
</dbReference>
<dbReference type="eggNOG" id="ENOG502S3AM">
    <property type="taxonomic scope" value="Eukaryota"/>
</dbReference>
<reference evidence="3" key="1">
    <citation type="journal article" date="2007" name="Plant Cell">
        <title>Dothideomycete-plant interactions illuminated by genome sequencing and EST analysis of the wheat pathogen Stagonospora nodorum.</title>
        <authorList>
            <person name="Hane J.K."/>
            <person name="Lowe R.G."/>
            <person name="Solomon P.S."/>
            <person name="Tan K.C."/>
            <person name="Schoch C.L."/>
            <person name="Spatafora J.W."/>
            <person name="Crous P.W."/>
            <person name="Kodira C."/>
            <person name="Birren B.W."/>
            <person name="Galagan J.E."/>
            <person name="Torriani S.F."/>
            <person name="McDonald B.A."/>
            <person name="Oliver R.P."/>
        </authorList>
    </citation>
    <scope>NUCLEOTIDE SEQUENCE [LARGE SCALE GENOMIC DNA]</scope>
    <source>
        <strain evidence="3">SN15 / ATCC MYA-4574 / FGSC 10173</strain>
    </source>
</reference>
<dbReference type="InterPro" id="IPR029062">
    <property type="entry name" value="Class_I_gatase-like"/>
</dbReference>
<protein>
    <recommendedName>
        <fullName evidence="1">DJ-1/PfpI domain-containing protein</fullName>
    </recommendedName>
</protein>
<sequence>MWVEQYLTVKSRVSTTYTTSINNDSHATAMRFNGIASLLVALPFALGAVPQPPFTNTTTLPTHFGLLVFDHFQALDVFGPMDIFNNLAMFYKNTTTMYLSVLSKTMAPPTTGMKMAGSMEQKIVPTVTFQEYLRGGKEPKDRDDGPSDHAITKRAMRLGARHEGHDSMATNNMTATDPGEIEVLIIPGGGGTRNNMTEEIAFVKAMYPKLKYILTICTGATIASRAGILDGRNATTNKRSWTWAVAQGPNVTWAPTARWVEDGNIFTSSGVSAGIDAAYAFISRLYGEPVANYLAQSAEYNRVTDAHNDPFGKIWDVPGAT</sequence>
<accession>Q0ULQ9</accession>
<evidence type="ECO:0000313" key="2">
    <source>
        <dbReference type="EMBL" id="EAT84771.1"/>
    </source>
</evidence>
<dbReference type="AlphaFoldDB" id="Q0ULQ9"/>
<dbReference type="Proteomes" id="UP000001055">
    <property type="component" value="Unassembled WGS sequence"/>
</dbReference>
<organism evidence="2 3">
    <name type="scientific">Phaeosphaeria nodorum (strain SN15 / ATCC MYA-4574 / FGSC 10173)</name>
    <name type="common">Glume blotch fungus</name>
    <name type="synonym">Parastagonospora nodorum</name>
    <dbReference type="NCBI Taxonomy" id="321614"/>
    <lineage>
        <taxon>Eukaryota</taxon>
        <taxon>Fungi</taxon>
        <taxon>Dikarya</taxon>
        <taxon>Ascomycota</taxon>
        <taxon>Pezizomycotina</taxon>
        <taxon>Dothideomycetes</taxon>
        <taxon>Pleosporomycetidae</taxon>
        <taxon>Pleosporales</taxon>
        <taxon>Pleosporineae</taxon>
        <taxon>Phaeosphaeriaceae</taxon>
        <taxon>Parastagonospora</taxon>
    </lineage>
</organism>
<dbReference type="KEGG" id="pno:SNOG_07305"/>
<dbReference type="VEuPathDB" id="FungiDB:JI435_073050"/>
<gene>
    <name evidence="2" type="ORF">SNOG_07305</name>
</gene>
<dbReference type="Pfam" id="PF01965">
    <property type="entry name" value="DJ-1_PfpI"/>
    <property type="match status" value="1"/>
</dbReference>
<feature type="domain" description="DJ-1/PfpI" evidence="1">
    <location>
        <begin position="67"/>
        <end position="281"/>
    </location>
</feature>
<dbReference type="PANTHER" id="PTHR43130">
    <property type="entry name" value="ARAC-FAMILY TRANSCRIPTIONAL REGULATOR"/>
    <property type="match status" value="1"/>
</dbReference>
<name>Q0ULQ9_PHANO</name>
<dbReference type="PANTHER" id="PTHR43130:SF15">
    <property type="entry name" value="THIJ_PFPI FAMILY PROTEIN (AFU_ORTHOLOGUE AFUA_5G14240)"/>
    <property type="match status" value="1"/>
</dbReference>
<evidence type="ECO:0000313" key="3">
    <source>
        <dbReference type="Proteomes" id="UP000001055"/>
    </source>
</evidence>
<dbReference type="HOGENOM" id="CLU_000445_44_8_1"/>
<dbReference type="Gene3D" id="3.40.50.880">
    <property type="match status" value="1"/>
</dbReference>
<dbReference type="InterPro" id="IPR002818">
    <property type="entry name" value="DJ-1/PfpI"/>
</dbReference>
<evidence type="ECO:0000259" key="1">
    <source>
        <dbReference type="Pfam" id="PF01965"/>
    </source>
</evidence>
<dbReference type="GeneID" id="5974539"/>
<dbReference type="EMBL" id="CH445335">
    <property type="protein sequence ID" value="EAT84771.1"/>
    <property type="molecule type" value="Genomic_DNA"/>
</dbReference>
<dbReference type="OMA" id="VHPHTRF"/>
<proteinExistence type="predicted"/>
<dbReference type="CDD" id="cd03139">
    <property type="entry name" value="GATase1_PfpI_2"/>
    <property type="match status" value="1"/>
</dbReference>
<dbReference type="STRING" id="321614.Q0ULQ9"/>
<dbReference type="SUPFAM" id="SSF52317">
    <property type="entry name" value="Class I glutamine amidotransferase-like"/>
    <property type="match status" value="1"/>
</dbReference>